<accession>A0ABR7IT20</accession>
<name>A0ABR7IT20_9CLOT</name>
<dbReference type="Proteomes" id="UP000649151">
    <property type="component" value="Unassembled WGS sequence"/>
</dbReference>
<sequence length="213" mass="22884">MRKSQKFMLTSVLLAVIVMLTVMPTLSWLSSTSEPVVNTFAGGAISIKLDEAFVDTNGKKVTGEDAKRVNANNYKYVAGAVLDKDPTPTVLKGSEECYVFLLVENGLNDKFTMNYATDAWLKVAESGGNTVYAYSTKVNALESTEDIVLKPIFTTVTISPELTKADIESLGERKLCVTAFAVQTANIDVATATDLAVKQFGLGDVTITVPPIA</sequence>
<evidence type="ECO:0000313" key="1">
    <source>
        <dbReference type="EMBL" id="MBC5788275.1"/>
    </source>
</evidence>
<protein>
    <recommendedName>
        <fullName evidence="3">SipW-cognate class signal peptide</fullName>
    </recommendedName>
</protein>
<evidence type="ECO:0000313" key="2">
    <source>
        <dbReference type="Proteomes" id="UP000649151"/>
    </source>
</evidence>
<gene>
    <name evidence="1" type="ORF">H8Z77_09640</name>
</gene>
<reference evidence="1 2" key="1">
    <citation type="submission" date="2020-08" db="EMBL/GenBank/DDBJ databases">
        <title>Genome public.</title>
        <authorList>
            <person name="Liu C."/>
            <person name="Sun Q."/>
        </authorList>
    </citation>
    <scope>NUCLEOTIDE SEQUENCE [LARGE SCALE GENOMIC DNA]</scope>
    <source>
        <strain evidence="1 2">NSJ-27</strain>
    </source>
</reference>
<evidence type="ECO:0008006" key="3">
    <source>
        <dbReference type="Google" id="ProtNLM"/>
    </source>
</evidence>
<proteinExistence type="predicted"/>
<dbReference type="RefSeq" id="WP_186996872.1">
    <property type="nucleotide sequence ID" value="NZ_JACOQK010000001.1"/>
</dbReference>
<dbReference type="EMBL" id="JACOQK010000001">
    <property type="protein sequence ID" value="MBC5788275.1"/>
    <property type="molecule type" value="Genomic_DNA"/>
</dbReference>
<comment type="caution">
    <text evidence="1">The sequence shown here is derived from an EMBL/GenBank/DDBJ whole genome shotgun (WGS) entry which is preliminary data.</text>
</comment>
<keyword evidence="2" id="KW-1185">Reference proteome</keyword>
<organism evidence="1 2">
    <name type="scientific">Clostridium facile</name>
    <dbReference type="NCBI Taxonomy" id="2763035"/>
    <lineage>
        <taxon>Bacteria</taxon>
        <taxon>Bacillati</taxon>
        <taxon>Bacillota</taxon>
        <taxon>Clostridia</taxon>
        <taxon>Eubacteriales</taxon>
        <taxon>Clostridiaceae</taxon>
        <taxon>Clostridium</taxon>
    </lineage>
</organism>